<dbReference type="HOGENOM" id="CLU_035187_0_0_1"/>
<feature type="compositionally biased region" description="Low complexity" evidence="1">
    <location>
        <begin position="261"/>
        <end position="274"/>
    </location>
</feature>
<dbReference type="SMART" id="SM00310">
    <property type="entry name" value="PTBI"/>
    <property type="match status" value="1"/>
</dbReference>
<feature type="compositionally biased region" description="Polar residues" evidence="1">
    <location>
        <begin position="275"/>
        <end position="286"/>
    </location>
</feature>
<dbReference type="Pfam" id="PF00169">
    <property type="entry name" value="PH"/>
    <property type="match status" value="1"/>
</dbReference>
<evidence type="ECO:0000259" key="3">
    <source>
        <dbReference type="PROSITE" id="PS51064"/>
    </source>
</evidence>
<dbReference type="InterPro" id="IPR050996">
    <property type="entry name" value="Docking_Protein_DOK"/>
</dbReference>
<dbReference type="SMART" id="SM00233">
    <property type="entry name" value="PH"/>
    <property type="match status" value="1"/>
</dbReference>
<dbReference type="InterPro" id="IPR002404">
    <property type="entry name" value="IRS_PTB"/>
</dbReference>
<dbReference type="STRING" id="126957.T1J1D5"/>
<dbReference type="OMA" id="ERTEAWK"/>
<dbReference type="PANTHER" id="PTHR21258:SF62">
    <property type="entry name" value="INSULIN RECEPTOR SUBSTRATE 1"/>
    <property type="match status" value="1"/>
</dbReference>
<feature type="domain" description="PH" evidence="2">
    <location>
        <begin position="5"/>
        <end position="115"/>
    </location>
</feature>
<dbReference type="PROSITE" id="PS50003">
    <property type="entry name" value="PH_DOMAIN"/>
    <property type="match status" value="1"/>
</dbReference>
<dbReference type="GO" id="GO:0007169">
    <property type="term" value="P:cell surface receptor protein tyrosine kinase signaling pathway"/>
    <property type="evidence" value="ECO:0007669"/>
    <property type="project" value="TreeGrafter"/>
</dbReference>
<dbReference type="Pfam" id="PF02174">
    <property type="entry name" value="IRS"/>
    <property type="match status" value="1"/>
</dbReference>
<dbReference type="EnsemblMetazoa" id="SMAR007353-RA">
    <property type="protein sequence ID" value="SMAR007353-PA"/>
    <property type="gene ID" value="SMAR007353"/>
</dbReference>
<sequence length="512" mass="56886">MDTEEPFKRGYLHTPPLGKLLKRSWQKKYYAVYQASNLGVERVEVFDSEMLFTRHQSPNKLIPLNDCIKVVQAQGTQKNQNYVFEVICRNQIHQFSANTTQELSEWIAAFQTVAFGSQRRPSQPTPQVSTIQQSKDYDTEENMIYSSMSRPEIYTVQIVESEASKRCNLTGSYQFVVTPLHVSISPINTTSKPAKPLYTWHYRHIRRFSQTKETFSFEAGRKCASGEGIFSLETKEGNAIFQSVGVYLKSYKKQGPSDPNSSTSTLSSNSSTETQKSPQKSPQNLPKNVPAPNDESLYENTVMGATPRPPITKPPRKNVGKTPESTISSDLIGGILDLATDSDVPSKNVGGELLYDVPEDRVDAWKTHGLEEDNIHTESVVSDDVGPLYASVDVTSLPVSKVSTLKRFMSAPEVLAEAKEKVLFRQTSMFGSGNPDGDSYDHLFGRQHAGNADPEHIYKKLEPSVVNKLKLSDAGMEKEGEEGKDVGAGNIEHVLQNNQVYSLVTKGNKMAG</sequence>
<evidence type="ECO:0000313" key="4">
    <source>
        <dbReference type="EnsemblMetazoa" id="SMAR007353-PA"/>
    </source>
</evidence>
<keyword evidence="5" id="KW-1185">Reference proteome</keyword>
<dbReference type="SMART" id="SM01244">
    <property type="entry name" value="IRS"/>
    <property type="match status" value="1"/>
</dbReference>
<protein>
    <submittedName>
        <fullName evidence="4">Uncharacterized protein</fullName>
    </submittedName>
</protein>
<dbReference type="PROSITE" id="PS51064">
    <property type="entry name" value="IRS_PTB"/>
    <property type="match status" value="1"/>
</dbReference>
<dbReference type="Proteomes" id="UP000014500">
    <property type="component" value="Unassembled WGS sequence"/>
</dbReference>
<dbReference type="PANTHER" id="PTHR21258">
    <property type="entry name" value="DOCKING PROTEIN RELATED"/>
    <property type="match status" value="1"/>
</dbReference>
<organism evidence="4 5">
    <name type="scientific">Strigamia maritima</name>
    <name type="common">European centipede</name>
    <name type="synonym">Geophilus maritimus</name>
    <dbReference type="NCBI Taxonomy" id="126957"/>
    <lineage>
        <taxon>Eukaryota</taxon>
        <taxon>Metazoa</taxon>
        <taxon>Ecdysozoa</taxon>
        <taxon>Arthropoda</taxon>
        <taxon>Myriapoda</taxon>
        <taxon>Chilopoda</taxon>
        <taxon>Pleurostigmophora</taxon>
        <taxon>Geophilomorpha</taxon>
        <taxon>Linotaeniidae</taxon>
        <taxon>Strigamia</taxon>
    </lineage>
</organism>
<dbReference type="GO" id="GO:0007265">
    <property type="term" value="P:Ras protein signal transduction"/>
    <property type="evidence" value="ECO:0007669"/>
    <property type="project" value="TreeGrafter"/>
</dbReference>
<dbReference type="GO" id="GO:0005737">
    <property type="term" value="C:cytoplasm"/>
    <property type="evidence" value="ECO:0007669"/>
    <property type="project" value="TreeGrafter"/>
</dbReference>
<name>T1J1D5_STRMM</name>
<dbReference type="InterPro" id="IPR011993">
    <property type="entry name" value="PH-like_dom_sf"/>
</dbReference>
<dbReference type="GO" id="GO:0043410">
    <property type="term" value="P:positive regulation of MAPK cascade"/>
    <property type="evidence" value="ECO:0007669"/>
    <property type="project" value="TreeGrafter"/>
</dbReference>
<proteinExistence type="predicted"/>
<accession>T1J1D5</accession>
<dbReference type="SUPFAM" id="SSF50729">
    <property type="entry name" value="PH domain-like"/>
    <property type="match status" value="2"/>
</dbReference>
<evidence type="ECO:0000256" key="1">
    <source>
        <dbReference type="SAM" id="MobiDB-lite"/>
    </source>
</evidence>
<evidence type="ECO:0000259" key="2">
    <source>
        <dbReference type="PROSITE" id="PS50003"/>
    </source>
</evidence>
<dbReference type="EMBL" id="JH431783">
    <property type="status" value="NOT_ANNOTATED_CDS"/>
    <property type="molecule type" value="Genomic_DNA"/>
</dbReference>
<dbReference type="PhylomeDB" id="T1J1D5"/>
<dbReference type="AlphaFoldDB" id="T1J1D5"/>
<dbReference type="eggNOG" id="KOG4047">
    <property type="taxonomic scope" value="Eukaryota"/>
</dbReference>
<feature type="region of interest" description="Disordered" evidence="1">
    <location>
        <begin position="252"/>
        <end position="325"/>
    </location>
</feature>
<reference evidence="4" key="2">
    <citation type="submission" date="2015-02" db="UniProtKB">
        <authorList>
            <consortium name="EnsemblMetazoa"/>
        </authorList>
    </citation>
    <scope>IDENTIFICATION</scope>
</reference>
<evidence type="ECO:0000313" key="5">
    <source>
        <dbReference type="Proteomes" id="UP000014500"/>
    </source>
</evidence>
<reference evidence="5" key="1">
    <citation type="submission" date="2011-05" db="EMBL/GenBank/DDBJ databases">
        <authorList>
            <person name="Richards S.R."/>
            <person name="Qu J."/>
            <person name="Jiang H."/>
            <person name="Jhangiani S.N."/>
            <person name="Agravi P."/>
            <person name="Goodspeed R."/>
            <person name="Gross S."/>
            <person name="Mandapat C."/>
            <person name="Jackson L."/>
            <person name="Mathew T."/>
            <person name="Pu L."/>
            <person name="Thornton R."/>
            <person name="Saada N."/>
            <person name="Wilczek-Boney K.B."/>
            <person name="Lee S."/>
            <person name="Kovar C."/>
            <person name="Wu Y."/>
            <person name="Scherer S.E."/>
            <person name="Worley K.C."/>
            <person name="Muzny D.M."/>
            <person name="Gibbs R."/>
        </authorList>
    </citation>
    <scope>NUCLEOTIDE SEQUENCE</scope>
    <source>
        <strain evidence="5">Brora</strain>
    </source>
</reference>
<dbReference type="Gene3D" id="2.30.29.30">
    <property type="entry name" value="Pleckstrin-homology domain (PH domain)/Phosphotyrosine-binding domain (PTB)"/>
    <property type="match status" value="2"/>
</dbReference>
<feature type="domain" description="IRS-type PTB" evidence="3">
    <location>
        <begin position="150"/>
        <end position="258"/>
    </location>
</feature>
<dbReference type="InterPro" id="IPR001849">
    <property type="entry name" value="PH_domain"/>
</dbReference>